<protein>
    <recommendedName>
        <fullName evidence="6">FAD-binding domain-containing protein</fullName>
    </recommendedName>
</protein>
<dbReference type="Pfam" id="PF01494">
    <property type="entry name" value="FAD_binding_3"/>
    <property type="match status" value="1"/>
</dbReference>
<comment type="cofactor">
    <cofactor evidence="1">
        <name>FAD</name>
        <dbReference type="ChEBI" id="CHEBI:57692"/>
    </cofactor>
</comment>
<reference evidence="7" key="1">
    <citation type="journal article" date="2023" name="Mol. Phylogenet. Evol.">
        <title>Genome-scale phylogeny and comparative genomics of the fungal order Sordariales.</title>
        <authorList>
            <person name="Hensen N."/>
            <person name="Bonometti L."/>
            <person name="Westerberg I."/>
            <person name="Brannstrom I.O."/>
            <person name="Guillou S."/>
            <person name="Cros-Aarteil S."/>
            <person name="Calhoun S."/>
            <person name="Haridas S."/>
            <person name="Kuo A."/>
            <person name="Mondo S."/>
            <person name="Pangilinan J."/>
            <person name="Riley R."/>
            <person name="LaButti K."/>
            <person name="Andreopoulos B."/>
            <person name="Lipzen A."/>
            <person name="Chen C."/>
            <person name="Yan M."/>
            <person name="Daum C."/>
            <person name="Ng V."/>
            <person name="Clum A."/>
            <person name="Steindorff A."/>
            <person name="Ohm R.A."/>
            <person name="Martin F."/>
            <person name="Silar P."/>
            <person name="Natvig D.O."/>
            <person name="Lalanne C."/>
            <person name="Gautier V."/>
            <person name="Ament-Velasquez S.L."/>
            <person name="Kruys A."/>
            <person name="Hutchinson M.I."/>
            <person name="Powell A.J."/>
            <person name="Barry K."/>
            <person name="Miller A.N."/>
            <person name="Grigoriev I.V."/>
            <person name="Debuchy R."/>
            <person name="Gladieux P."/>
            <person name="Hiltunen Thoren M."/>
            <person name="Johannesson H."/>
        </authorList>
    </citation>
    <scope>NUCLEOTIDE SEQUENCE</scope>
    <source>
        <strain evidence="7">CBS 560.94</strain>
    </source>
</reference>
<dbReference type="Gene3D" id="3.50.50.60">
    <property type="entry name" value="FAD/NAD(P)-binding domain"/>
    <property type="match status" value="1"/>
</dbReference>
<evidence type="ECO:0000313" key="7">
    <source>
        <dbReference type="EMBL" id="KAK3344715.1"/>
    </source>
</evidence>
<organism evidence="7 8">
    <name type="scientific">Neurospora tetraspora</name>
    <dbReference type="NCBI Taxonomy" id="94610"/>
    <lineage>
        <taxon>Eukaryota</taxon>
        <taxon>Fungi</taxon>
        <taxon>Dikarya</taxon>
        <taxon>Ascomycota</taxon>
        <taxon>Pezizomycotina</taxon>
        <taxon>Sordariomycetes</taxon>
        <taxon>Sordariomycetidae</taxon>
        <taxon>Sordariales</taxon>
        <taxon>Sordariaceae</taxon>
        <taxon>Neurospora</taxon>
    </lineage>
</organism>
<dbReference type="PRINTS" id="PR00420">
    <property type="entry name" value="RNGMNOXGNASE"/>
</dbReference>
<dbReference type="Proteomes" id="UP001278500">
    <property type="component" value="Unassembled WGS sequence"/>
</dbReference>
<evidence type="ECO:0000256" key="4">
    <source>
        <dbReference type="ARBA" id="ARBA00023002"/>
    </source>
</evidence>
<evidence type="ECO:0000256" key="1">
    <source>
        <dbReference type="ARBA" id="ARBA00001974"/>
    </source>
</evidence>
<dbReference type="PANTHER" id="PTHR47178:SF1">
    <property type="entry name" value="FAD-BINDING DOMAIN-CONTAINING PROTEIN-RELATED"/>
    <property type="match status" value="1"/>
</dbReference>
<gene>
    <name evidence="7" type="ORF">B0H65DRAFT_557809</name>
</gene>
<evidence type="ECO:0000313" key="8">
    <source>
        <dbReference type="Proteomes" id="UP001278500"/>
    </source>
</evidence>
<keyword evidence="8" id="KW-1185">Reference proteome</keyword>
<dbReference type="AlphaFoldDB" id="A0AAE0JER1"/>
<dbReference type="SUPFAM" id="SSF51905">
    <property type="entry name" value="FAD/NAD(P)-binding domain"/>
    <property type="match status" value="1"/>
</dbReference>
<dbReference type="PANTHER" id="PTHR47178">
    <property type="entry name" value="MONOOXYGENASE, FAD-BINDING"/>
    <property type="match status" value="1"/>
</dbReference>
<accession>A0AAE0JER1</accession>
<dbReference type="RefSeq" id="XP_062681328.1">
    <property type="nucleotide sequence ID" value="XM_062830086.1"/>
</dbReference>
<name>A0AAE0JER1_9PEZI</name>
<dbReference type="Pfam" id="PF13450">
    <property type="entry name" value="NAD_binding_8"/>
    <property type="match status" value="1"/>
</dbReference>
<dbReference type="GO" id="GO:0071949">
    <property type="term" value="F:FAD binding"/>
    <property type="evidence" value="ECO:0007669"/>
    <property type="project" value="InterPro"/>
</dbReference>
<comment type="caution">
    <text evidence="7">The sequence shown here is derived from an EMBL/GenBank/DDBJ whole genome shotgun (WGS) entry which is preliminary data.</text>
</comment>
<keyword evidence="3" id="KW-0274">FAD</keyword>
<dbReference type="GeneID" id="87867240"/>
<feature type="domain" description="FAD-binding" evidence="6">
    <location>
        <begin position="324"/>
        <end position="387"/>
    </location>
</feature>
<keyword evidence="2" id="KW-0285">Flavoprotein</keyword>
<sequence>MPSNAPFGGLNASDSNQKPKPHVLIIGAGISGLVLAQSLQLHSIPFTIFDRQPGPTDRDKKENLGWGLTIHWFLAALRSLLPEELVQRLPETYVDRKAVEDGRTGTFPFYDLSTGELNLLCQRRRLRELLGVGVEVKWDKSVTQVDNREDSVTVTFDDGTSTSGTLLAACDGANSVIRRALFPDEQYPRYRIPVRVMGVRLDCSKEEIEPVRTLDPFFLQGSCPATMSYVYISVLDAPGNNPDKRTDKYTVQVVVSWPIRSGVLGQSSPVPVPETNNEKLRLLKTFAESWSEPFKSLVCNAPEDTEVKRLDLSDWAPPKGLRSTGRVTLVGDALHPMAMYRGEGANHAILDVLEFAQQVLPHLEDTTAEFRSAIDRYEDSVVARARPAVFASRQACIDAHWWERISGNSPLLSRRTPNVEYEEEDVRLWSD</sequence>
<evidence type="ECO:0000256" key="3">
    <source>
        <dbReference type="ARBA" id="ARBA00022827"/>
    </source>
</evidence>
<keyword evidence="4" id="KW-0560">Oxidoreductase</keyword>
<dbReference type="InterPro" id="IPR036188">
    <property type="entry name" value="FAD/NAD-bd_sf"/>
</dbReference>
<dbReference type="EMBL" id="JAUEPP010000004">
    <property type="protein sequence ID" value="KAK3344715.1"/>
    <property type="molecule type" value="Genomic_DNA"/>
</dbReference>
<evidence type="ECO:0000256" key="5">
    <source>
        <dbReference type="ARBA" id="ARBA00023033"/>
    </source>
</evidence>
<evidence type="ECO:0000256" key="2">
    <source>
        <dbReference type="ARBA" id="ARBA00022630"/>
    </source>
</evidence>
<keyword evidence="5" id="KW-0503">Monooxygenase</keyword>
<proteinExistence type="predicted"/>
<dbReference type="InterPro" id="IPR002938">
    <property type="entry name" value="FAD-bd"/>
</dbReference>
<dbReference type="GO" id="GO:0004497">
    <property type="term" value="F:monooxygenase activity"/>
    <property type="evidence" value="ECO:0007669"/>
    <property type="project" value="UniProtKB-KW"/>
</dbReference>
<reference evidence="7" key="2">
    <citation type="submission" date="2023-06" db="EMBL/GenBank/DDBJ databases">
        <authorList>
            <consortium name="Lawrence Berkeley National Laboratory"/>
            <person name="Haridas S."/>
            <person name="Hensen N."/>
            <person name="Bonometti L."/>
            <person name="Westerberg I."/>
            <person name="Brannstrom I.O."/>
            <person name="Guillou S."/>
            <person name="Cros-Aarteil S."/>
            <person name="Calhoun S."/>
            <person name="Kuo A."/>
            <person name="Mondo S."/>
            <person name="Pangilinan J."/>
            <person name="Riley R."/>
            <person name="Labutti K."/>
            <person name="Andreopoulos B."/>
            <person name="Lipzen A."/>
            <person name="Chen C."/>
            <person name="Yanf M."/>
            <person name="Daum C."/>
            <person name="Ng V."/>
            <person name="Clum A."/>
            <person name="Steindorff A."/>
            <person name="Ohm R."/>
            <person name="Martin F."/>
            <person name="Silar P."/>
            <person name="Natvig D."/>
            <person name="Lalanne C."/>
            <person name="Gautier V."/>
            <person name="Ament-Velasquez S.L."/>
            <person name="Kruys A."/>
            <person name="Hutchinson M.I."/>
            <person name="Powell A.J."/>
            <person name="Barry K."/>
            <person name="Miller A.N."/>
            <person name="Grigoriev I.V."/>
            <person name="Debuchy R."/>
            <person name="Gladieux P."/>
            <person name="Thoren M.H."/>
            <person name="Johannesson H."/>
        </authorList>
    </citation>
    <scope>NUCLEOTIDE SEQUENCE</scope>
    <source>
        <strain evidence="7">CBS 560.94</strain>
    </source>
</reference>
<evidence type="ECO:0000259" key="6">
    <source>
        <dbReference type="Pfam" id="PF01494"/>
    </source>
</evidence>